<dbReference type="InterPro" id="IPR011856">
    <property type="entry name" value="tRNA_endonuc-like_dom_sf"/>
</dbReference>
<dbReference type="EMBL" id="LROS01000055">
    <property type="protein sequence ID" value="OBR90696.1"/>
    <property type="molecule type" value="Genomic_DNA"/>
</dbReference>
<evidence type="ECO:0000313" key="4">
    <source>
        <dbReference type="Proteomes" id="UP000093954"/>
    </source>
</evidence>
<keyword evidence="1" id="KW-0812">Transmembrane</keyword>
<dbReference type="PATRIC" id="fig|1353534.3.peg.3405"/>
<keyword evidence="1" id="KW-0472">Membrane</keyword>
<dbReference type="InterPro" id="IPR011335">
    <property type="entry name" value="Restrct_endonuc-II-like"/>
</dbReference>
<protein>
    <submittedName>
        <fullName evidence="3">Restriction endonuclease</fullName>
    </submittedName>
</protein>
<dbReference type="SUPFAM" id="SSF52980">
    <property type="entry name" value="Restriction endonuclease-like"/>
    <property type="match status" value="1"/>
</dbReference>
<accession>A0A1A6AKX3</accession>
<dbReference type="InterPro" id="IPR052906">
    <property type="entry name" value="Type_IV_Methyl-Rstrct_Enzyme"/>
</dbReference>
<comment type="caution">
    <text evidence="3">The sequence shown here is derived from an EMBL/GenBank/DDBJ whole genome shotgun (WGS) entry which is preliminary data.</text>
</comment>
<keyword evidence="3" id="KW-0540">Nuclease</keyword>
<reference evidence="3 4" key="1">
    <citation type="journal article" date="2012" name="Front. Microbiol.">
        <title>Draft Genome Sequence of the Virulent Strain 01-B526 of the Fish Pathogen Aeromonas salmonicida.</title>
        <authorList>
            <person name="Charette S.J."/>
            <person name="Brochu F."/>
            <person name="Boyle B."/>
            <person name="Filion G."/>
            <person name="Tanaka K.H."/>
            <person name="Derome N."/>
        </authorList>
    </citation>
    <scope>NUCLEOTIDE SEQUENCE [LARGE SCALE GENOMIC DNA]</scope>
    <source>
        <strain evidence="3 4">P11</strain>
    </source>
</reference>
<dbReference type="Pfam" id="PF04471">
    <property type="entry name" value="Mrr_cat"/>
    <property type="match status" value="1"/>
</dbReference>
<gene>
    <name evidence="3" type="ORF">CLRAG_33440</name>
</gene>
<proteinExistence type="predicted"/>
<evidence type="ECO:0000256" key="1">
    <source>
        <dbReference type="SAM" id="Phobius"/>
    </source>
</evidence>
<dbReference type="PANTHER" id="PTHR30015:SF7">
    <property type="entry name" value="TYPE IV METHYL-DIRECTED RESTRICTION ENZYME ECOKMRR"/>
    <property type="match status" value="1"/>
</dbReference>
<feature type="domain" description="Restriction endonuclease type IV Mrr" evidence="2">
    <location>
        <begin position="67"/>
        <end position="192"/>
    </location>
</feature>
<evidence type="ECO:0000313" key="3">
    <source>
        <dbReference type="EMBL" id="OBR90696.1"/>
    </source>
</evidence>
<keyword evidence="1" id="KW-1133">Transmembrane helix</keyword>
<dbReference type="GO" id="GO:0003677">
    <property type="term" value="F:DNA binding"/>
    <property type="evidence" value="ECO:0007669"/>
    <property type="project" value="InterPro"/>
</dbReference>
<keyword evidence="3" id="KW-0255">Endonuclease</keyword>
<name>A0A1A6AKX3_9CLOT</name>
<keyword evidence="3" id="KW-0378">Hydrolase</keyword>
<evidence type="ECO:0000259" key="2">
    <source>
        <dbReference type="Pfam" id="PF04471"/>
    </source>
</evidence>
<dbReference type="Proteomes" id="UP000093954">
    <property type="component" value="Unassembled WGS sequence"/>
</dbReference>
<dbReference type="Gene3D" id="3.40.1350.10">
    <property type="match status" value="1"/>
</dbReference>
<dbReference type="AlphaFoldDB" id="A0A1A6AKX3"/>
<feature type="transmembrane region" description="Helical" evidence="1">
    <location>
        <begin position="6"/>
        <end position="31"/>
    </location>
</feature>
<dbReference type="GO" id="GO:0009307">
    <property type="term" value="P:DNA restriction-modification system"/>
    <property type="evidence" value="ECO:0007669"/>
    <property type="project" value="InterPro"/>
</dbReference>
<dbReference type="InterPro" id="IPR007560">
    <property type="entry name" value="Restrct_endonuc_IV_Mrr"/>
</dbReference>
<dbReference type="GO" id="GO:0015666">
    <property type="term" value="F:restriction endodeoxyribonuclease activity"/>
    <property type="evidence" value="ECO:0007669"/>
    <property type="project" value="TreeGrafter"/>
</dbReference>
<dbReference type="RefSeq" id="WP_065079423.1">
    <property type="nucleotide sequence ID" value="NZ_LROS01000055.1"/>
</dbReference>
<sequence>MFLVDILFFIIDNFTLILIGIGLIIIIYSWITIFVNKDYKFIADYSRKYKNRVLTIKDLDKIKHEIEYMEGRQFERFSEWLFKNIGKYKSVTLTPAANDKGRDLILIDADDNTIFVECKRYTENATVTEDFMIGREICQKLVGAMVADTIKRGIIITTGNIHQNAWDYIVKLEKNSDIRIEIITLNDIMRMIKKINSPEVLHVVGA</sequence>
<organism evidence="3 4">
    <name type="scientific">Clostridium ragsdalei P11</name>
    <dbReference type="NCBI Taxonomy" id="1353534"/>
    <lineage>
        <taxon>Bacteria</taxon>
        <taxon>Bacillati</taxon>
        <taxon>Bacillota</taxon>
        <taxon>Clostridia</taxon>
        <taxon>Eubacteriales</taxon>
        <taxon>Clostridiaceae</taxon>
        <taxon>Clostridium</taxon>
    </lineage>
</organism>
<keyword evidence="4" id="KW-1185">Reference proteome</keyword>
<dbReference type="PANTHER" id="PTHR30015">
    <property type="entry name" value="MRR RESTRICTION SYSTEM PROTEIN"/>
    <property type="match status" value="1"/>
</dbReference>